<dbReference type="Ensembl" id="ENSCINT00000010880.3">
    <property type="protein sequence ID" value="ENSCINP00000010880.3"/>
    <property type="gene ID" value="ENSCING00000005290.3"/>
</dbReference>
<feature type="region of interest" description="Disordered" evidence="1">
    <location>
        <begin position="24"/>
        <end position="43"/>
    </location>
</feature>
<name>F6UHJ4_CIOIN</name>
<gene>
    <name evidence="3" type="primary">LOC100184921</name>
</gene>
<dbReference type="InParanoid" id="F6UHJ4"/>
<keyword evidence="2" id="KW-0732">Signal</keyword>
<keyword evidence="4" id="KW-1185">Reference proteome</keyword>
<protein>
    <submittedName>
        <fullName evidence="3">Uncharacterized LOC100184921</fullName>
    </submittedName>
</protein>
<dbReference type="GeneTree" id="ENSGT00860000136205"/>
<proteinExistence type="predicted"/>
<feature type="chain" id="PRO_5003348137" evidence="2">
    <location>
        <begin position="23"/>
        <end position="60"/>
    </location>
</feature>
<reference evidence="3" key="3">
    <citation type="submission" date="2025-09" db="UniProtKB">
        <authorList>
            <consortium name="Ensembl"/>
        </authorList>
    </citation>
    <scope>IDENTIFICATION</scope>
</reference>
<evidence type="ECO:0000256" key="2">
    <source>
        <dbReference type="SAM" id="SignalP"/>
    </source>
</evidence>
<dbReference type="HOGENOM" id="CLU_2941027_0_0_1"/>
<evidence type="ECO:0000313" key="3">
    <source>
        <dbReference type="Ensembl" id="ENSCINP00000010880.3"/>
    </source>
</evidence>
<reference evidence="3" key="2">
    <citation type="submission" date="2025-08" db="UniProtKB">
        <authorList>
            <consortium name="Ensembl"/>
        </authorList>
    </citation>
    <scope>IDENTIFICATION</scope>
</reference>
<dbReference type="Proteomes" id="UP000008144">
    <property type="component" value="Unassembled WGS sequence"/>
</dbReference>
<evidence type="ECO:0000313" key="4">
    <source>
        <dbReference type="Proteomes" id="UP000008144"/>
    </source>
</evidence>
<feature type="signal peptide" evidence="2">
    <location>
        <begin position="1"/>
        <end position="22"/>
    </location>
</feature>
<accession>F6UHJ4</accession>
<reference evidence="4" key="1">
    <citation type="journal article" date="2002" name="Science">
        <title>The draft genome of Ciona intestinalis: insights into chordate and vertebrate origins.</title>
        <authorList>
            <person name="Dehal P."/>
            <person name="Satou Y."/>
            <person name="Campbell R.K."/>
            <person name="Chapman J."/>
            <person name="Degnan B."/>
            <person name="De Tomaso A."/>
            <person name="Davidson B."/>
            <person name="Di Gregorio A."/>
            <person name="Gelpke M."/>
            <person name="Goodstein D.M."/>
            <person name="Harafuji N."/>
            <person name="Hastings K.E."/>
            <person name="Ho I."/>
            <person name="Hotta K."/>
            <person name="Huang W."/>
            <person name="Kawashima T."/>
            <person name="Lemaire P."/>
            <person name="Martinez D."/>
            <person name="Meinertzhagen I.A."/>
            <person name="Necula S."/>
            <person name="Nonaka M."/>
            <person name="Putnam N."/>
            <person name="Rash S."/>
            <person name="Saiga H."/>
            <person name="Satake M."/>
            <person name="Terry A."/>
            <person name="Yamada L."/>
            <person name="Wang H.G."/>
            <person name="Awazu S."/>
            <person name="Azumi K."/>
            <person name="Boore J."/>
            <person name="Branno M."/>
            <person name="Chin-Bow S."/>
            <person name="DeSantis R."/>
            <person name="Doyle S."/>
            <person name="Francino P."/>
            <person name="Keys D.N."/>
            <person name="Haga S."/>
            <person name="Hayashi H."/>
            <person name="Hino K."/>
            <person name="Imai K.S."/>
            <person name="Inaba K."/>
            <person name="Kano S."/>
            <person name="Kobayashi K."/>
            <person name="Kobayashi M."/>
            <person name="Lee B.I."/>
            <person name="Makabe K.W."/>
            <person name="Manohar C."/>
            <person name="Matassi G."/>
            <person name="Medina M."/>
            <person name="Mochizuki Y."/>
            <person name="Mount S."/>
            <person name="Morishita T."/>
            <person name="Miura S."/>
            <person name="Nakayama A."/>
            <person name="Nishizaka S."/>
            <person name="Nomoto H."/>
            <person name="Ohta F."/>
            <person name="Oishi K."/>
            <person name="Rigoutsos I."/>
            <person name="Sano M."/>
            <person name="Sasaki A."/>
            <person name="Sasakura Y."/>
            <person name="Shoguchi E."/>
            <person name="Shin-i T."/>
            <person name="Spagnuolo A."/>
            <person name="Stainier D."/>
            <person name="Suzuki M.M."/>
            <person name="Tassy O."/>
            <person name="Takatori N."/>
            <person name="Tokuoka M."/>
            <person name="Yagi K."/>
            <person name="Yoshizaki F."/>
            <person name="Wada S."/>
            <person name="Zhang C."/>
            <person name="Hyatt P.D."/>
            <person name="Larimer F."/>
            <person name="Detter C."/>
            <person name="Doggett N."/>
            <person name="Glavina T."/>
            <person name="Hawkins T."/>
            <person name="Richardson P."/>
            <person name="Lucas S."/>
            <person name="Kohara Y."/>
            <person name="Levine M."/>
            <person name="Satoh N."/>
            <person name="Rokhsar D.S."/>
        </authorList>
    </citation>
    <scope>NUCLEOTIDE SEQUENCE [LARGE SCALE GENOMIC DNA]</scope>
</reference>
<sequence length="60" mass="6452">MNKALLIVLVFGLLLCAHTAEGWRRRGGGKAAPDPATGAGGKADAIREERMNEYMEEVPI</sequence>
<dbReference type="AlphaFoldDB" id="F6UHJ4"/>
<organism evidence="3 4">
    <name type="scientific">Ciona intestinalis</name>
    <name type="common">Transparent sea squirt</name>
    <name type="synonym">Ascidia intestinalis</name>
    <dbReference type="NCBI Taxonomy" id="7719"/>
    <lineage>
        <taxon>Eukaryota</taxon>
        <taxon>Metazoa</taxon>
        <taxon>Chordata</taxon>
        <taxon>Tunicata</taxon>
        <taxon>Ascidiacea</taxon>
        <taxon>Phlebobranchia</taxon>
        <taxon>Cionidae</taxon>
        <taxon>Ciona</taxon>
    </lineage>
</organism>
<evidence type="ECO:0000256" key="1">
    <source>
        <dbReference type="SAM" id="MobiDB-lite"/>
    </source>
</evidence>